<protein>
    <recommendedName>
        <fullName evidence="2">Peptidyl-prolyl cis-trans isomerase</fullName>
        <shortName evidence="2">PPIase</shortName>
        <ecNumber evidence="2">5.2.1.8</ecNumber>
    </recommendedName>
</protein>
<dbReference type="EC" id="5.2.1.8" evidence="2"/>
<comment type="similarity">
    <text evidence="2">Belongs to the cyclophilin-type PPIase family.</text>
</comment>
<dbReference type="InterPro" id="IPR044666">
    <property type="entry name" value="Cyclophilin_A-like"/>
</dbReference>
<dbReference type="InterPro" id="IPR029000">
    <property type="entry name" value="Cyclophilin-like_dom_sf"/>
</dbReference>
<comment type="catalytic activity">
    <reaction evidence="2">
        <text>[protein]-peptidylproline (omega=180) = [protein]-peptidylproline (omega=0)</text>
        <dbReference type="Rhea" id="RHEA:16237"/>
        <dbReference type="Rhea" id="RHEA-COMP:10747"/>
        <dbReference type="Rhea" id="RHEA-COMP:10748"/>
        <dbReference type="ChEBI" id="CHEBI:83833"/>
        <dbReference type="ChEBI" id="CHEBI:83834"/>
        <dbReference type="EC" id="5.2.1.8"/>
    </reaction>
</comment>
<dbReference type="InterPro" id="IPR002130">
    <property type="entry name" value="Cyclophilin-type_PPIase_dom"/>
</dbReference>
<dbReference type="RefSeq" id="WP_004913759.1">
    <property type="nucleotide sequence ID" value="NZ_MPLS01000010.1"/>
</dbReference>
<evidence type="ECO:0000256" key="2">
    <source>
        <dbReference type="RuleBase" id="RU363019"/>
    </source>
</evidence>
<evidence type="ECO:0000256" key="1">
    <source>
        <dbReference type="ARBA" id="ARBA00002388"/>
    </source>
</evidence>
<comment type="function">
    <text evidence="1 2">PPIases accelerate the folding of proteins. It catalyzes the cis-trans isomerization of proline imidic peptide bonds in oligopeptides.</text>
</comment>
<dbReference type="PROSITE" id="PS00170">
    <property type="entry name" value="CSA_PPIASE_1"/>
    <property type="match status" value="1"/>
</dbReference>
<dbReference type="Pfam" id="PF00160">
    <property type="entry name" value="Pro_isomerase"/>
    <property type="match status" value="1"/>
</dbReference>
<evidence type="ECO:0000259" key="3">
    <source>
        <dbReference type="PROSITE" id="PS50072"/>
    </source>
</evidence>
<accession>A0A1X0VE65</accession>
<organism evidence="4 5">
    <name type="scientific">Leuconostoc pseudomesenteroides</name>
    <dbReference type="NCBI Taxonomy" id="33968"/>
    <lineage>
        <taxon>Bacteria</taxon>
        <taxon>Bacillati</taxon>
        <taxon>Bacillota</taxon>
        <taxon>Bacilli</taxon>
        <taxon>Lactobacillales</taxon>
        <taxon>Lactobacillaceae</taxon>
        <taxon>Leuconostoc</taxon>
    </lineage>
</organism>
<keyword evidence="2" id="KW-0697">Rotamase</keyword>
<evidence type="ECO:0000313" key="5">
    <source>
        <dbReference type="Proteomes" id="UP000192288"/>
    </source>
</evidence>
<sequence length="255" mass="27596">MKKFAPQIIMAVILVLLIAGIVGYQHFANSANSATSTTKKDPKLEKVALPQLTNAVSENESEVTLHTSYGDITIKLFNKYAPLAVENFITHAKQSYYNNTIFHRVINNFMIQGGDPKGDGSGGESIWKGKDSSIDSGNGFKNEISTSLYNIRGAVSMANAGADTNGSQFFIVQNKKNLSKQVDENNYPSKIYDAYKKGGVPSLDGDYTVFGQVIKGMSVVDKIAEAKVEDSSSGEASKPVDPVKITNITIIKEAK</sequence>
<dbReference type="eggNOG" id="COG0652">
    <property type="taxonomic scope" value="Bacteria"/>
</dbReference>
<dbReference type="SUPFAM" id="SSF50891">
    <property type="entry name" value="Cyclophilin-like"/>
    <property type="match status" value="1"/>
</dbReference>
<dbReference type="Proteomes" id="UP000192288">
    <property type="component" value="Unassembled WGS sequence"/>
</dbReference>
<feature type="domain" description="PPIase cyclophilin-type" evidence="3">
    <location>
        <begin position="66"/>
        <end position="250"/>
    </location>
</feature>
<dbReference type="PROSITE" id="PS50072">
    <property type="entry name" value="CSA_PPIASE_2"/>
    <property type="match status" value="1"/>
</dbReference>
<comment type="caution">
    <text evidence="4">The sequence shown here is derived from an EMBL/GenBank/DDBJ whole genome shotgun (WGS) entry which is preliminary data.</text>
</comment>
<dbReference type="Gene3D" id="2.40.100.10">
    <property type="entry name" value="Cyclophilin-like"/>
    <property type="match status" value="1"/>
</dbReference>
<dbReference type="PRINTS" id="PR00153">
    <property type="entry name" value="CSAPPISMRASE"/>
</dbReference>
<name>A0A1X0VE65_LEUPS</name>
<dbReference type="EMBL" id="MPLS01000010">
    <property type="protein sequence ID" value="ORI98027.1"/>
    <property type="molecule type" value="Genomic_DNA"/>
</dbReference>
<dbReference type="AlphaFoldDB" id="A0A1X0VE65"/>
<reference evidence="4 5" key="1">
    <citation type="journal article" date="2017" name="Front. Microbiol.">
        <title>Genomic Characterization of Dairy Associated Leuconostoc Species and Diversity of Leuconostocs in Undefined Mixed Mesophilic Starter Cultures.</title>
        <authorList>
            <person name="Frantzen C.A."/>
            <person name="Kot W."/>
            <person name="Pedersen T.B."/>
            <person name="Ardo Y.M."/>
            <person name="Broadbent J.R."/>
            <person name="Neve H."/>
            <person name="Hansen L.H."/>
            <person name="Dal Bello F."/>
            <person name="Ostlie H.M."/>
            <person name="Kleppen H.P."/>
            <person name="Vogensen F.K."/>
            <person name="Holo H."/>
        </authorList>
    </citation>
    <scope>NUCLEOTIDE SEQUENCE [LARGE SCALE GENOMIC DNA]</scope>
    <source>
        <strain evidence="4 5">LMGCF08</strain>
    </source>
</reference>
<dbReference type="InterPro" id="IPR020892">
    <property type="entry name" value="Cyclophilin-type_PPIase_CS"/>
</dbReference>
<dbReference type="STRING" id="33968.BMS77_05670"/>
<evidence type="ECO:0000313" key="4">
    <source>
        <dbReference type="EMBL" id="ORI98027.1"/>
    </source>
</evidence>
<proteinExistence type="inferred from homology"/>
<keyword evidence="2 4" id="KW-0413">Isomerase</keyword>
<dbReference type="GO" id="GO:0006457">
    <property type="term" value="P:protein folding"/>
    <property type="evidence" value="ECO:0007669"/>
    <property type="project" value="InterPro"/>
</dbReference>
<dbReference type="PANTHER" id="PTHR45625:SF16">
    <property type="entry name" value="PEPTIDYL-PROLYL CIS-TRANS ISOMERASE"/>
    <property type="match status" value="1"/>
</dbReference>
<dbReference type="PANTHER" id="PTHR45625">
    <property type="entry name" value="PEPTIDYL-PROLYL CIS-TRANS ISOMERASE-RELATED"/>
    <property type="match status" value="1"/>
</dbReference>
<dbReference type="GO" id="GO:0003755">
    <property type="term" value="F:peptidyl-prolyl cis-trans isomerase activity"/>
    <property type="evidence" value="ECO:0007669"/>
    <property type="project" value="UniProtKB-UniRule"/>
</dbReference>
<gene>
    <name evidence="4" type="ORF">BMR96_04245</name>
</gene>